<sequence>MLFKALSRVVVLGSAGSAIYLSNAIDVPEQLVNKQKQLEKTFLPATITKIEDIKLYENFYGCNFVFINNWDKKETYSFREFIKKNKEDKKWPNLIISATNEHKTRCEKQKFITLAFHVNKFVIYHPK</sequence>
<comment type="caution">
    <text evidence="1">The sequence shown here is derived from an EMBL/GenBank/DDBJ whole genome shotgun (WGS) entry which is preliminary data.</text>
</comment>
<dbReference type="Proteomes" id="UP000077623">
    <property type="component" value="Unassembled WGS sequence"/>
</dbReference>
<evidence type="ECO:0000313" key="1">
    <source>
        <dbReference type="EMBL" id="OAL10075.1"/>
    </source>
</evidence>
<dbReference type="RefSeq" id="WP_187150462.1">
    <property type="nucleotide sequence ID" value="NZ_LWUJ01000012.1"/>
</dbReference>
<name>A0A1A9QDP7_9MOLU</name>
<dbReference type="AlphaFoldDB" id="A0A1A9QDP7"/>
<dbReference type="STRING" id="432608.A6V39_04120"/>
<protein>
    <submittedName>
        <fullName evidence="1">Uncharacterized protein</fullName>
    </submittedName>
</protein>
<gene>
    <name evidence="1" type="ORF">A6V39_04120</name>
</gene>
<organism evidence="1 2">
    <name type="scientific">Candidatus Mycoplasma haematobovis</name>
    <dbReference type="NCBI Taxonomy" id="432608"/>
    <lineage>
        <taxon>Bacteria</taxon>
        <taxon>Bacillati</taxon>
        <taxon>Mycoplasmatota</taxon>
        <taxon>Mollicutes</taxon>
        <taxon>Mycoplasmataceae</taxon>
        <taxon>Mycoplasma</taxon>
    </lineage>
</organism>
<proteinExistence type="predicted"/>
<dbReference type="EMBL" id="LWUJ01000012">
    <property type="protein sequence ID" value="OAL10075.1"/>
    <property type="molecule type" value="Genomic_DNA"/>
</dbReference>
<evidence type="ECO:0000313" key="2">
    <source>
        <dbReference type="Proteomes" id="UP000077623"/>
    </source>
</evidence>
<accession>A0A1A9QDP7</accession>
<keyword evidence="2" id="KW-1185">Reference proteome</keyword>
<reference evidence="2" key="1">
    <citation type="submission" date="2016-04" db="EMBL/GenBank/DDBJ databases">
        <authorList>
            <person name="Quiroz-Castaneda R.E."/>
            <person name="Martinez-Ocampo F."/>
        </authorList>
    </citation>
    <scope>NUCLEOTIDE SEQUENCE [LARGE SCALE GENOMIC DNA]</scope>
    <source>
        <strain evidence="2">INIFAP01</strain>
    </source>
</reference>